<dbReference type="Ensembl" id="ENSSFAT00005036982.1">
    <property type="protein sequence ID" value="ENSSFAP00005035638.1"/>
    <property type="gene ID" value="ENSSFAG00005018040.1"/>
</dbReference>
<evidence type="ECO:0000256" key="3">
    <source>
        <dbReference type="ARBA" id="ARBA00022989"/>
    </source>
</evidence>
<dbReference type="Pfam" id="PF15831">
    <property type="entry name" value="SMIM5_18_22"/>
    <property type="match status" value="1"/>
</dbReference>
<dbReference type="PANTHER" id="PTHR37344">
    <property type="entry name" value="SMALL INTEGRAL MEMBRANE PROTEIN 5"/>
    <property type="match status" value="1"/>
</dbReference>
<evidence type="ECO:0008006" key="8">
    <source>
        <dbReference type="Google" id="ProtNLM"/>
    </source>
</evidence>
<dbReference type="PANTHER" id="PTHR37344:SF1">
    <property type="entry name" value="SMALL INTEGRAL MEMBRANE PROTEIN 5"/>
    <property type="match status" value="1"/>
</dbReference>
<keyword evidence="4 5" id="KW-0472">Membrane</keyword>
<reference evidence="6" key="3">
    <citation type="submission" date="2025-09" db="UniProtKB">
        <authorList>
            <consortium name="Ensembl"/>
        </authorList>
    </citation>
    <scope>IDENTIFICATION</scope>
</reference>
<dbReference type="CDD" id="cd20254">
    <property type="entry name" value="CASIMO1_SMIM5"/>
    <property type="match status" value="1"/>
</dbReference>
<dbReference type="InterPro" id="IPR031671">
    <property type="entry name" value="SMIM5/18/22"/>
</dbReference>
<dbReference type="InParanoid" id="A0A672I226"/>
<feature type="transmembrane region" description="Helical" evidence="5">
    <location>
        <begin position="30"/>
        <end position="56"/>
    </location>
</feature>
<dbReference type="OMA" id="HCCCCGK"/>
<dbReference type="AlphaFoldDB" id="A0A672I226"/>
<dbReference type="GO" id="GO:0016020">
    <property type="term" value="C:membrane"/>
    <property type="evidence" value="ECO:0007669"/>
    <property type="project" value="UniProtKB-SubCell"/>
</dbReference>
<name>A0A672I226_SALFA</name>
<dbReference type="Proteomes" id="UP000472267">
    <property type="component" value="Chromosome 8"/>
</dbReference>
<proteinExistence type="predicted"/>
<evidence type="ECO:0000313" key="7">
    <source>
        <dbReference type="Proteomes" id="UP000472267"/>
    </source>
</evidence>
<organism evidence="6 7">
    <name type="scientific">Salarias fasciatus</name>
    <name type="common">Jewelled blenny</name>
    <name type="synonym">Blennius fasciatus</name>
    <dbReference type="NCBI Taxonomy" id="181472"/>
    <lineage>
        <taxon>Eukaryota</taxon>
        <taxon>Metazoa</taxon>
        <taxon>Chordata</taxon>
        <taxon>Craniata</taxon>
        <taxon>Vertebrata</taxon>
        <taxon>Euteleostomi</taxon>
        <taxon>Actinopterygii</taxon>
        <taxon>Neopterygii</taxon>
        <taxon>Teleostei</taxon>
        <taxon>Neoteleostei</taxon>
        <taxon>Acanthomorphata</taxon>
        <taxon>Ovalentaria</taxon>
        <taxon>Blenniimorphae</taxon>
        <taxon>Blenniiformes</taxon>
        <taxon>Blennioidei</taxon>
        <taxon>Blenniidae</taxon>
        <taxon>Salariinae</taxon>
        <taxon>Salarias</taxon>
    </lineage>
</organism>
<evidence type="ECO:0000313" key="6">
    <source>
        <dbReference type="Ensembl" id="ENSSFAP00005035638.1"/>
    </source>
</evidence>
<protein>
    <recommendedName>
        <fullName evidence="8">Small integral membrane protein 5</fullName>
    </recommendedName>
</protein>
<keyword evidence="2 5" id="KW-0812">Transmembrane</keyword>
<evidence type="ECO:0000256" key="1">
    <source>
        <dbReference type="ARBA" id="ARBA00004167"/>
    </source>
</evidence>
<evidence type="ECO:0000256" key="2">
    <source>
        <dbReference type="ARBA" id="ARBA00022692"/>
    </source>
</evidence>
<evidence type="ECO:0000256" key="4">
    <source>
        <dbReference type="ARBA" id="ARBA00023136"/>
    </source>
</evidence>
<keyword evidence="3 5" id="KW-1133">Transmembrane helix</keyword>
<evidence type="ECO:0000256" key="5">
    <source>
        <dbReference type="SAM" id="Phobius"/>
    </source>
</evidence>
<reference evidence="6" key="2">
    <citation type="submission" date="2025-08" db="UniProtKB">
        <authorList>
            <consortium name="Ensembl"/>
        </authorList>
    </citation>
    <scope>IDENTIFICATION</scope>
</reference>
<dbReference type="InterPro" id="IPR047133">
    <property type="entry name" value="SMIM5"/>
</dbReference>
<reference evidence="6" key="1">
    <citation type="submission" date="2019-06" db="EMBL/GenBank/DDBJ databases">
        <authorList>
            <consortium name="Wellcome Sanger Institute Data Sharing"/>
        </authorList>
    </citation>
    <scope>NUCLEOTIDE SEQUENCE [LARGE SCALE GENOMIC DNA]</scope>
</reference>
<accession>A0A672I226</accession>
<sequence>IAAPRDEMLDIIERLWTKLQELPQASALEVGAFVVLLLFVATFLLMIVLCCVHCCCCGKPKYQGSRVQPLRDA</sequence>
<comment type="subcellular location">
    <subcellularLocation>
        <location evidence="1">Membrane</location>
        <topology evidence="1">Single-pass membrane protein</topology>
    </subcellularLocation>
</comment>
<keyword evidence="7" id="KW-1185">Reference proteome</keyword>